<dbReference type="PROSITE" id="PS00503">
    <property type="entry name" value="PECTINESTERASE_2"/>
    <property type="match status" value="1"/>
</dbReference>
<evidence type="ECO:0000256" key="11">
    <source>
        <dbReference type="ARBA" id="ARBA00047928"/>
    </source>
</evidence>
<proteinExistence type="inferred from homology"/>
<dbReference type="CDD" id="cd15798">
    <property type="entry name" value="PMEI-like_3"/>
    <property type="match status" value="1"/>
</dbReference>
<evidence type="ECO:0000256" key="12">
    <source>
        <dbReference type="ARBA" id="ARBA00057335"/>
    </source>
</evidence>
<dbReference type="InterPro" id="IPR035513">
    <property type="entry name" value="Invertase/methylesterase_inhib"/>
</dbReference>
<keyword evidence="8 14" id="KW-0063">Aspartyl esterase</keyword>
<evidence type="ECO:0000256" key="10">
    <source>
        <dbReference type="ARBA" id="ARBA00023180"/>
    </source>
</evidence>
<dbReference type="STRING" id="180498.A0A067JV77"/>
<dbReference type="NCBIfam" id="TIGR01614">
    <property type="entry name" value="PME_inhib"/>
    <property type="match status" value="1"/>
</dbReference>
<evidence type="ECO:0000259" key="16">
    <source>
        <dbReference type="SMART" id="SM00856"/>
    </source>
</evidence>
<dbReference type="AlphaFoldDB" id="A0A067JV77"/>
<evidence type="ECO:0000313" key="17">
    <source>
        <dbReference type="EMBL" id="KDP23449.1"/>
    </source>
</evidence>
<dbReference type="Pfam" id="PF01095">
    <property type="entry name" value="Pectinesterase"/>
    <property type="match status" value="1"/>
</dbReference>
<dbReference type="Gene3D" id="1.20.140.40">
    <property type="entry name" value="Invertase/pectin methylesterase inhibitor family protein"/>
    <property type="match status" value="1"/>
</dbReference>
<protein>
    <recommendedName>
        <fullName evidence="5 14">Pectinesterase</fullName>
        <ecNumber evidence="5 14">3.1.1.11</ecNumber>
    </recommendedName>
</protein>
<dbReference type="SUPFAM" id="SSF51126">
    <property type="entry name" value="Pectin lyase-like"/>
    <property type="match status" value="1"/>
</dbReference>
<keyword evidence="10" id="KW-0325">Glycoprotein</keyword>
<dbReference type="Gene3D" id="2.160.20.10">
    <property type="entry name" value="Single-stranded right-handed beta-helix, Pectin lyase-like"/>
    <property type="match status" value="1"/>
</dbReference>
<dbReference type="UniPathway" id="UPA00545">
    <property type="reaction ID" value="UER00823"/>
</dbReference>
<organism evidence="17 18">
    <name type="scientific">Jatropha curcas</name>
    <name type="common">Barbados nut</name>
    <dbReference type="NCBI Taxonomy" id="180498"/>
    <lineage>
        <taxon>Eukaryota</taxon>
        <taxon>Viridiplantae</taxon>
        <taxon>Streptophyta</taxon>
        <taxon>Embryophyta</taxon>
        <taxon>Tracheophyta</taxon>
        <taxon>Spermatophyta</taxon>
        <taxon>Magnoliopsida</taxon>
        <taxon>eudicotyledons</taxon>
        <taxon>Gunneridae</taxon>
        <taxon>Pentapetalae</taxon>
        <taxon>rosids</taxon>
        <taxon>fabids</taxon>
        <taxon>Malpighiales</taxon>
        <taxon>Euphorbiaceae</taxon>
        <taxon>Crotonoideae</taxon>
        <taxon>Jatropheae</taxon>
        <taxon>Jatropha</taxon>
    </lineage>
</organism>
<dbReference type="SUPFAM" id="SSF101148">
    <property type="entry name" value="Plant invertase/pectin methylesterase inhibitor"/>
    <property type="match status" value="1"/>
</dbReference>
<dbReference type="InterPro" id="IPR012334">
    <property type="entry name" value="Pectin_lyas_fold"/>
</dbReference>
<comment type="similarity">
    <text evidence="4">In the C-terminal section; belongs to the pectinesterase family.</text>
</comment>
<dbReference type="Pfam" id="PF04043">
    <property type="entry name" value="PMEI"/>
    <property type="match status" value="1"/>
</dbReference>
<dbReference type="InterPro" id="IPR006501">
    <property type="entry name" value="Pectinesterase_inhib_dom"/>
</dbReference>
<comment type="pathway">
    <text evidence="2 14">Glycan metabolism; pectin degradation; 2-dehydro-3-deoxy-D-gluconate from pectin: step 1/5.</text>
</comment>
<keyword evidence="15" id="KW-0812">Transmembrane</keyword>
<evidence type="ECO:0000256" key="4">
    <source>
        <dbReference type="ARBA" id="ARBA00007786"/>
    </source>
</evidence>
<comment type="catalytic activity">
    <reaction evidence="11 14">
        <text>[(1-&gt;4)-alpha-D-galacturonosyl methyl ester](n) + n H2O = [(1-&gt;4)-alpha-D-galacturonosyl](n) + n methanol + n H(+)</text>
        <dbReference type="Rhea" id="RHEA:22380"/>
        <dbReference type="Rhea" id="RHEA-COMP:14570"/>
        <dbReference type="Rhea" id="RHEA-COMP:14573"/>
        <dbReference type="ChEBI" id="CHEBI:15377"/>
        <dbReference type="ChEBI" id="CHEBI:15378"/>
        <dbReference type="ChEBI" id="CHEBI:17790"/>
        <dbReference type="ChEBI" id="CHEBI:140522"/>
        <dbReference type="ChEBI" id="CHEBI:140523"/>
        <dbReference type="EC" id="3.1.1.11"/>
    </reaction>
</comment>
<evidence type="ECO:0000256" key="5">
    <source>
        <dbReference type="ARBA" id="ARBA00013229"/>
    </source>
</evidence>
<dbReference type="GO" id="GO:0045490">
    <property type="term" value="P:pectin catabolic process"/>
    <property type="evidence" value="ECO:0007669"/>
    <property type="project" value="UniProtKB-UniRule"/>
</dbReference>
<accession>A0A067JV77</accession>
<feature type="domain" description="Pectinesterase inhibitor" evidence="16">
    <location>
        <begin position="55"/>
        <end position="207"/>
    </location>
</feature>
<dbReference type="InterPro" id="IPR011050">
    <property type="entry name" value="Pectin_lyase_fold/virulence"/>
</dbReference>
<keyword evidence="7 14" id="KW-0378">Hydrolase</keyword>
<comment type="similarity">
    <text evidence="3">In the N-terminal section; belongs to the PMEI family.</text>
</comment>
<evidence type="ECO:0000256" key="2">
    <source>
        <dbReference type="ARBA" id="ARBA00005184"/>
    </source>
</evidence>
<reference evidence="17 18" key="1">
    <citation type="journal article" date="2014" name="PLoS ONE">
        <title>Global Analysis of Gene Expression Profiles in Physic Nut (Jatropha curcas L.) Seedlings Exposed to Salt Stress.</title>
        <authorList>
            <person name="Zhang L."/>
            <person name="Zhang C."/>
            <person name="Wu P."/>
            <person name="Chen Y."/>
            <person name="Li M."/>
            <person name="Jiang H."/>
            <person name="Wu G."/>
        </authorList>
    </citation>
    <scope>NUCLEOTIDE SEQUENCE [LARGE SCALE GENOMIC DNA]</scope>
    <source>
        <strain evidence="18">cv. GZQX0401</strain>
        <tissue evidence="17">Young leaves</tissue>
    </source>
</reference>
<dbReference type="OrthoDB" id="2019149at2759"/>
<keyword evidence="6" id="KW-0134">Cell wall</keyword>
<sequence length="581" mass="64520">MADDANNKRLAIIGISSILLVAMVVAVTIGVGFSENGESEDITGKSHKSTGEISASMKAIKSICQPADYKKTCEKSLEKSAGNTTDPKELIKAAFKIAQKKIREAAKKSATLEELEKDPRTRDALQSCKELMDMSISELQNSFDKVADFDITMLDDFMADLRTWLSAVITYEGTCLDGFENTTSDAGEKMKKAMKAAIEMSTNGLDIIDGLSSALADLQITGVNRRLLQEDEVLGHDDVPSKFPSWVDAGTRRLLAAPPSKIKPNLTVAKDGSGDFKTIRGALDSIPKPKKGSTQTFVLYIKAGVYQEYVEFTKSMDYLMVIGDGPEKTRITGNKNFVDGVNTYHTATVVVLGDNFIAKNIGFENSAGAIKHQAVALRVSADFAVFYNCAMDGYQDTLYTHAKRQFYRECSISGTIDFVFGDAPVVFQNCKFLVRKPLENQQCIVTAQGRKQRRQPSGIIIQNGTFTAHPELVPVKKQYKSYLGRPWKQFSRTIIMESYIDDIIEPEGWLPWFGTFGLKTCWYTEFNNYGPGSDKKARVKWNGIKTIDRQHALDFTPGRFLRGDTWIKPTGIPYSPFLTRP</sequence>
<keyword evidence="15" id="KW-1133">Transmembrane helix</keyword>
<dbReference type="GO" id="GO:0004857">
    <property type="term" value="F:enzyme inhibitor activity"/>
    <property type="evidence" value="ECO:0007669"/>
    <property type="project" value="InterPro"/>
</dbReference>
<evidence type="ECO:0000256" key="13">
    <source>
        <dbReference type="PROSITE-ProRule" id="PRU10040"/>
    </source>
</evidence>
<evidence type="ECO:0000256" key="8">
    <source>
        <dbReference type="ARBA" id="ARBA00023085"/>
    </source>
</evidence>
<evidence type="ECO:0000256" key="7">
    <source>
        <dbReference type="ARBA" id="ARBA00022801"/>
    </source>
</evidence>
<keyword evidence="6" id="KW-0964">Secreted</keyword>
<keyword evidence="9" id="KW-1015">Disulfide bond</keyword>
<evidence type="ECO:0000256" key="6">
    <source>
        <dbReference type="ARBA" id="ARBA00022512"/>
    </source>
</evidence>
<dbReference type="GO" id="GO:0042545">
    <property type="term" value="P:cell wall modification"/>
    <property type="evidence" value="ECO:0007669"/>
    <property type="project" value="UniProtKB-UniRule"/>
</dbReference>
<dbReference type="InterPro" id="IPR000070">
    <property type="entry name" value="Pectinesterase_cat"/>
</dbReference>
<evidence type="ECO:0000313" key="18">
    <source>
        <dbReference type="Proteomes" id="UP000027138"/>
    </source>
</evidence>
<dbReference type="SMART" id="SM00856">
    <property type="entry name" value="PMEI"/>
    <property type="match status" value="1"/>
</dbReference>
<dbReference type="EMBL" id="KK915213">
    <property type="protein sequence ID" value="KDP23449.1"/>
    <property type="molecule type" value="Genomic_DNA"/>
</dbReference>
<evidence type="ECO:0000256" key="15">
    <source>
        <dbReference type="SAM" id="Phobius"/>
    </source>
</evidence>
<keyword evidence="18" id="KW-1185">Reference proteome</keyword>
<comment type="subcellular location">
    <subcellularLocation>
        <location evidence="1">Secreted</location>
        <location evidence="1">Cell wall</location>
    </subcellularLocation>
</comment>
<evidence type="ECO:0000256" key="3">
    <source>
        <dbReference type="ARBA" id="ARBA00006027"/>
    </source>
</evidence>
<dbReference type="EC" id="3.1.1.11" evidence="5 14"/>
<dbReference type="InterPro" id="IPR033131">
    <property type="entry name" value="Pectinesterase_Asp_AS"/>
</dbReference>
<feature type="transmembrane region" description="Helical" evidence="15">
    <location>
        <begin position="12"/>
        <end position="33"/>
    </location>
</feature>
<feature type="active site" evidence="13">
    <location>
        <position position="417"/>
    </location>
</feature>
<dbReference type="FunFam" id="1.20.140.40:FF:000001">
    <property type="entry name" value="Pectinesterase"/>
    <property type="match status" value="1"/>
</dbReference>
<dbReference type="Proteomes" id="UP000027138">
    <property type="component" value="Unassembled WGS sequence"/>
</dbReference>
<evidence type="ECO:0000256" key="9">
    <source>
        <dbReference type="ARBA" id="ARBA00023157"/>
    </source>
</evidence>
<evidence type="ECO:0000256" key="14">
    <source>
        <dbReference type="RuleBase" id="RU000589"/>
    </source>
</evidence>
<evidence type="ECO:0000256" key="1">
    <source>
        <dbReference type="ARBA" id="ARBA00004191"/>
    </source>
</evidence>
<keyword evidence="15" id="KW-0472">Membrane</keyword>
<dbReference type="FunFam" id="2.160.20.10:FF:000001">
    <property type="entry name" value="Pectinesterase"/>
    <property type="match status" value="1"/>
</dbReference>
<name>A0A067JV77_JATCU</name>
<comment type="function">
    <text evidence="12">Acts in the modification of cell walls via demethylesterification of cell wall pectin.</text>
</comment>
<dbReference type="GO" id="GO:0030599">
    <property type="term" value="F:pectinesterase activity"/>
    <property type="evidence" value="ECO:0007669"/>
    <property type="project" value="UniProtKB-UniRule"/>
</dbReference>
<dbReference type="PANTHER" id="PTHR31707">
    <property type="entry name" value="PECTINESTERASE"/>
    <property type="match status" value="1"/>
</dbReference>
<gene>
    <name evidence="17" type="ORF">JCGZ_23282</name>
</gene>